<protein>
    <submittedName>
        <fullName evidence="1">Uncharacterized protein</fullName>
    </submittedName>
</protein>
<proteinExistence type="predicted"/>
<comment type="caution">
    <text evidence="1">The sequence shown here is derived from an EMBL/GenBank/DDBJ whole genome shotgun (WGS) entry which is preliminary data.</text>
</comment>
<organism evidence="1 2">
    <name type="scientific">Carya illinoinensis</name>
    <name type="common">Pecan</name>
    <dbReference type="NCBI Taxonomy" id="32201"/>
    <lineage>
        <taxon>Eukaryota</taxon>
        <taxon>Viridiplantae</taxon>
        <taxon>Streptophyta</taxon>
        <taxon>Embryophyta</taxon>
        <taxon>Tracheophyta</taxon>
        <taxon>Spermatophyta</taxon>
        <taxon>Magnoliopsida</taxon>
        <taxon>eudicotyledons</taxon>
        <taxon>Gunneridae</taxon>
        <taxon>Pentapetalae</taxon>
        <taxon>rosids</taxon>
        <taxon>fabids</taxon>
        <taxon>Fagales</taxon>
        <taxon>Juglandaceae</taxon>
        <taxon>Carya</taxon>
    </lineage>
</organism>
<evidence type="ECO:0000313" key="2">
    <source>
        <dbReference type="Proteomes" id="UP000811609"/>
    </source>
</evidence>
<reference evidence="1" key="1">
    <citation type="submission" date="2020-12" db="EMBL/GenBank/DDBJ databases">
        <title>WGS assembly of Carya illinoinensis cv. Pawnee.</title>
        <authorList>
            <person name="Platts A."/>
            <person name="Shu S."/>
            <person name="Wright S."/>
            <person name="Barry K."/>
            <person name="Edger P."/>
            <person name="Pires J.C."/>
            <person name="Schmutz J."/>
        </authorList>
    </citation>
    <scope>NUCLEOTIDE SEQUENCE</scope>
    <source>
        <tissue evidence="1">Leaf</tissue>
    </source>
</reference>
<name>A0A8T1R7E0_CARIL</name>
<dbReference type="EMBL" id="CM031811">
    <property type="protein sequence ID" value="KAG6662796.1"/>
    <property type="molecule type" value="Genomic_DNA"/>
</dbReference>
<gene>
    <name evidence="1" type="ORF">CIPAW_03G267700</name>
</gene>
<keyword evidence="2" id="KW-1185">Reference proteome</keyword>
<accession>A0A8T1R7E0</accession>
<dbReference type="Proteomes" id="UP000811609">
    <property type="component" value="Chromosome 3"/>
</dbReference>
<sequence>MLRKTVHFHHYFHKPLKFYLFFVLQEHAYHFHNQSVLSALQILHGQLLSSWPLAFRQSSTLYFENLGSSGLLHECGVFFFVDMNQIMCQHITTCTPHENAMNKNKK</sequence>
<evidence type="ECO:0000313" key="1">
    <source>
        <dbReference type="EMBL" id="KAG6662796.1"/>
    </source>
</evidence>
<dbReference type="AlphaFoldDB" id="A0A8T1R7E0"/>